<sequence>MAKKWHLTRKEIEDGTGREVILFGWGNEAHHPAIKNTSFYQNGDALEHWDLSMHHVFKARFSGRKPSFLTSMAALGLPYKINNYSIANNAGNHSAFAMHLLLALSYMTDKQSETLHRRENLPPLDV</sequence>
<dbReference type="AlphaFoldDB" id="A0AAI8VEH2"/>
<comment type="caution">
    <text evidence="1">The sequence shown here is derived from an EMBL/GenBank/DDBJ whole genome shotgun (WGS) entry which is preliminary data.</text>
</comment>
<gene>
    <name evidence="1" type="ORF">KHLLAP_LOCUS3954</name>
</gene>
<keyword evidence="2" id="KW-1185">Reference proteome</keyword>
<dbReference type="EMBL" id="CAUWAG010000006">
    <property type="protein sequence ID" value="CAJ2503486.1"/>
    <property type="molecule type" value="Genomic_DNA"/>
</dbReference>
<protein>
    <submittedName>
        <fullName evidence="1">Uu.00g108800.m01.CDS01</fullName>
    </submittedName>
</protein>
<evidence type="ECO:0000313" key="1">
    <source>
        <dbReference type="EMBL" id="CAJ2503486.1"/>
    </source>
</evidence>
<evidence type="ECO:0000313" key="2">
    <source>
        <dbReference type="Proteomes" id="UP001295740"/>
    </source>
</evidence>
<proteinExistence type="predicted"/>
<name>A0AAI8VEH2_9PEZI</name>
<dbReference type="Proteomes" id="UP001295740">
    <property type="component" value="Unassembled WGS sequence"/>
</dbReference>
<organism evidence="1 2">
    <name type="scientific">Anthostomella pinea</name>
    <dbReference type="NCBI Taxonomy" id="933095"/>
    <lineage>
        <taxon>Eukaryota</taxon>
        <taxon>Fungi</taxon>
        <taxon>Dikarya</taxon>
        <taxon>Ascomycota</taxon>
        <taxon>Pezizomycotina</taxon>
        <taxon>Sordariomycetes</taxon>
        <taxon>Xylariomycetidae</taxon>
        <taxon>Xylariales</taxon>
        <taxon>Xylariaceae</taxon>
        <taxon>Anthostomella</taxon>
    </lineage>
</organism>
<reference evidence="1" key="1">
    <citation type="submission" date="2023-10" db="EMBL/GenBank/DDBJ databases">
        <authorList>
            <person name="Hackl T."/>
        </authorList>
    </citation>
    <scope>NUCLEOTIDE SEQUENCE</scope>
</reference>
<accession>A0AAI8VEH2</accession>